<dbReference type="AlphaFoldDB" id="A0A1I7YWN0"/>
<keyword evidence="2" id="KW-0812">Transmembrane</keyword>
<feature type="region of interest" description="Disordered" evidence="1">
    <location>
        <begin position="70"/>
        <end position="91"/>
    </location>
</feature>
<proteinExistence type="predicted"/>
<dbReference type="Proteomes" id="UP000095287">
    <property type="component" value="Unplaced"/>
</dbReference>
<name>A0A1I7YWN0_9BILA</name>
<reference evidence="4" key="1">
    <citation type="submission" date="2016-11" db="UniProtKB">
        <authorList>
            <consortium name="WormBaseParasite"/>
        </authorList>
    </citation>
    <scope>IDENTIFICATION</scope>
</reference>
<keyword evidence="2" id="KW-0472">Membrane</keyword>
<evidence type="ECO:0000256" key="2">
    <source>
        <dbReference type="SAM" id="Phobius"/>
    </source>
</evidence>
<protein>
    <submittedName>
        <fullName evidence="4">Secreted protein</fullName>
    </submittedName>
</protein>
<feature type="transmembrane region" description="Helical" evidence="2">
    <location>
        <begin position="7"/>
        <end position="26"/>
    </location>
</feature>
<dbReference type="WBParaSite" id="L893_g20267.t1">
    <property type="protein sequence ID" value="L893_g20267.t1"/>
    <property type="gene ID" value="L893_g20267"/>
</dbReference>
<evidence type="ECO:0000256" key="1">
    <source>
        <dbReference type="SAM" id="MobiDB-lite"/>
    </source>
</evidence>
<keyword evidence="3" id="KW-1185">Reference proteome</keyword>
<keyword evidence="2" id="KW-1133">Transmembrane helix</keyword>
<evidence type="ECO:0000313" key="4">
    <source>
        <dbReference type="WBParaSite" id="L893_g20267.t1"/>
    </source>
</evidence>
<evidence type="ECO:0000313" key="3">
    <source>
        <dbReference type="Proteomes" id="UP000095287"/>
    </source>
</evidence>
<accession>A0A1I7YWN0</accession>
<organism evidence="3 4">
    <name type="scientific">Steinernema glaseri</name>
    <dbReference type="NCBI Taxonomy" id="37863"/>
    <lineage>
        <taxon>Eukaryota</taxon>
        <taxon>Metazoa</taxon>
        <taxon>Ecdysozoa</taxon>
        <taxon>Nematoda</taxon>
        <taxon>Chromadorea</taxon>
        <taxon>Rhabditida</taxon>
        <taxon>Tylenchina</taxon>
        <taxon>Panagrolaimomorpha</taxon>
        <taxon>Strongyloidoidea</taxon>
        <taxon>Steinernematidae</taxon>
        <taxon>Steinernema</taxon>
    </lineage>
</organism>
<feature type="compositionally biased region" description="Basic and acidic residues" evidence="1">
    <location>
        <begin position="75"/>
        <end position="87"/>
    </location>
</feature>
<sequence>MFFHSFFTPVFFIVIFGLYRIFSALLHPLYTLVPPRSHNPLTFNPFHTLFGIRSRASLFFVFRRRRRVTPFPKAPKRDPGAAERAESPKWPPFDSEGFDLLVLRHKKPTESRAVSIFEEKSESRISLLRVDCM</sequence>